<keyword evidence="3" id="KW-1185">Reference proteome</keyword>
<dbReference type="InterPro" id="IPR027417">
    <property type="entry name" value="P-loop_NTPase"/>
</dbReference>
<sequence length="276" mass="30253">MDLLHLRPEIREVALLPAAERLALVPAHRWIGYTRAGQALARMEAMLAREPGRVRPRCLLVVGPTNNGKTAIAQHFLRAHPQHASADGEHEVIPVLLVQVPPSPTLNRLYAAILAALGVPGPLQGRSPDREGFLLRLLRTVGCRMLVLDELHNVLAAPTHRQRELLNLLRYLGNELRIPLACLGTREAYLAIRSDDQLENRFEPLLLPSWEDDPEFGRLLASFEAVLPLREPSGLGAPKMRAGAAPLGGHHRRGGGPARRRGGCGVQGRARAHRSG</sequence>
<dbReference type="Gene3D" id="3.40.50.300">
    <property type="entry name" value="P-loop containing nucleotide triphosphate hydrolases"/>
    <property type="match status" value="1"/>
</dbReference>
<evidence type="ECO:0000313" key="2">
    <source>
        <dbReference type="EMBL" id="MDN3562854.1"/>
    </source>
</evidence>
<proteinExistence type="predicted"/>
<dbReference type="RefSeq" id="WP_290314573.1">
    <property type="nucleotide sequence ID" value="NZ_JAUFPN010000005.1"/>
</dbReference>
<dbReference type="SUPFAM" id="SSF52540">
    <property type="entry name" value="P-loop containing nucleoside triphosphate hydrolases"/>
    <property type="match status" value="1"/>
</dbReference>
<comment type="caution">
    <text evidence="2">The sequence shown here is derived from an EMBL/GenBank/DDBJ whole genome shotgun (WGS) entry which is preliminary data.</text>
</comment>
<protein>
    <submittedName>
        <fullName evidence="2">TniB family NTP-binding protein</fullName>
    </submittedName>
</protein>
<evidence type="ECO:0000313" key="3">
    <source>
        <dbReference type="Proteomes" id="UP001529369"/>
    </source>
</evidence>
<reference evidence="3" key="1">
    <citation type="journal article" date="2019" name="Int. J. Syst. Evol. Microbiol.">
        <title>The Global Catalogue of Microorganisms (GCM) 10K type strain sequencing project: providing services to taxonomists for standard genome sequencing and annotation.</title>
        <authorList>
            <consortium name="The Broad Institute Genomics Platform"/>
            <consortium name="The Broad Institute Genome Sequencing Center for Infectious Disease"/>
            <person name="Wu L."/>
            <person name="Ma J."/>
        </authorList>
    </citation>
    <scope>NUCLEOTIDE SEQUENCE [LARGE SCALE GENOMIC DNA]</scope>
    <source>
        <strain evidence="3">CECT 7131</strain>
    </source>
</reference>
<feature type="compositionally biased region" description="Basic residues" evidence="1">
    <location>
        <begin position="249"/>
        <end position="262"/>
    </location>
</feature>
<dbReference type="Proteomes" id="UP001529369">
    <property type="component" value="Unassembled WGS sequence"/>
</dbReference>
<accession>A0ABT7ZZG4</accession>
<dbReference type="Pfam" id="PF05621">
    <property type="entry name" value="TniB"/>
    <property type="match status" value="1"/>
</dbReference>
<gene>
    <name evidence="2" type="ORF">QWZ14_00450</name>
</gene>
<feature type="region of interest" description="Disordered" evidence="1">
    <location>
        <begin position="240"/>
        <end position="276"/>
    </location>
</feature>
<evidence type="ECO:0000256" key="1">
    <source>
        <dbReference type="SAM" id="MobiDB-lite"/>
    </source>
</evidence>
<dbReference type="EMBL" id="JAUFPN010000005">
    <property type="protein sequence ID" value="MDN3562854.1"/>
    <property type="molecule type" value="Genomic_DNA"/>
</dbReference>
<organism evidence="2 3">
    <name type="scientific">Paeniroseomonas aquatica</name>
    <dbReference type="NCBI Taxonomy" id="373043"/>
    <lineage>
        <taxon>Bacteria</taxon>
        <taxon>Pseudomonadati</taxon>
        <taxon>Pseudomonadota</taxon>
        <taxon>Alphaproteobacteria</taxon>
        <taxon>Acetobacterales</taxon>
        <taxon>Acetobacteraceae</taxon>
        <taxon>Paeniroseomonas</taxon>
    </lineage>
</organism>
<dbReference type="InterPro" id="IPR008868">
    <property type="entry name" value="TniB"/>
</dbReference>
<name>A0ABT7ZZG4_9PROT</name>